<dbReference type="Gene3D" id="3.40.50.10260">
    <property type="entry name" value="YjeF N-terminal domain"/>
    <property type="match status" value="1"/>
</dbReference>
<evidence type="ECO:0000256" key="7">
    <source>
        <dbReference type="ARBA" id="ARBA00022840"/>
    </source>
</evidence>
<dbReference type="GO" id="GO:0046496">
    <property type="term" value="P:nicotinamide nucleotide metabolic process"/>
    <property type="evidence" value="ECO:0007669"/>
    <property type="project" value="UniProtKB-UniRule"/>
</dbReference>
<evidence type="ECO:0000259" key="22">
    <source>
        <dbReference type="PROSITE" id="PS51385"/>
    </source>
</evidence>
<dbReference type="InterPro" id="IPR017953">
    <property type="entry name" value="Carbohydrate_kinase_pred_CS"/>
</dbReference>
<comment type="similarity">
    <text evidence="3 19">In the N-terminal section; belongs to the NnrE/AIBP family.</text>
</comment>
<dbReference type="CDD" id="cd01171">
    <property type="entry name" value="YXKO-related"/>
    <property type="match status" value="1"/>
</dbReference>
<feature type="domain" description="YjeF C-terminal" evidence="21">
    <location>
        <begin position="239"/>
        <end position="508"/>
    </location>
</feature>
<feature type="binding site" evidence="18">
    <location>
        <begin position="142"/>
        <end position="148"/>
    </location>
    <ligand>
        <name>(6S)-NADPHX</name>
        <dbReference type="ChEBI" id="CHEBI:64076"/>
    </ligand>
</feature>
<keyword evidence="5 18" id="KW-0479">Metal-binding</keyword>
<dbReference type="PANTHER" id="PTHR12592:SF0">
    <property type="entry name" value="ATP-DEPENDENT (S)-NAD(P)H-HYDRATE DEHYDRATASE"/>
    <property type="match status" value="1"/>
</dbReference>
<feature type="binding site" evidence="18">
    <location>
        <begin position="67"/>
        <end position="71"/>
    </location>
    <ligand>
        <name>(6S)-NADPHX</name>
        <dbReference type="ChEBI" id="CHEBI:64076"/>
    </ligand>
</feature>
<feature type="binding site" evidence="18">
    <location>
        <position position="171"/>
    </location>
    <ligand>
        <name>(6S)-NADPHX</name>
        <dbReference type="ChEBI" id="CHEBI:64076"/>
    </ligand>
</feature>
<dbReference type="EMBL" id="SZYH01000001">
    <property type="protein sequence ID" value="TKV67756.1"/>
    <property type="molecule type" value="Genomic_DNA"/>
</dbReference>
<dbReference type="Pfam" id="PF01256">
    <property type="entry name" value="Carb_kinase"/>
    <property type="match status" value="1"/>
</dbReference>
<dbReference type="InterPro" id="IPR029056">
    <property type="entry name" value="Ribokinase-like"/>
</dbReference>
<evidence type="ECO:0000256" key="1">
    <source>
        <dbReference type="ARBA" id="ARBA00000013"/>
    </source>
</evidence>
<dbReference type="HAMAP" id="MF_01966">
    <property type="entry name" value="NADHX_epimerase"/>
    <property type="match status" value="1"/>
</dbReference>
<evidence type="ECO:0000256" key="19">
    <source>
        <dbReference type="PIRNR" id="PIRNR017184"/>
    </source>
</evidence>
<dbReference type="PROSITE" id="PS01050">
    <property type="entry name" value="YJEF_C_2"/>
    <property type="match status" value="1"/>
</dbReference>
<keyword evidence="7 17" id="KW-0067">ATP-binding</keyword>
<dbReference type="InterPro" id="IPR030677">
    <property type="entry name" value="Nnr"/>
</dbReference>
<comment type="cofactor">
    <cofactor evidence="17">
        <name>Mg(2+)</name>
        <dbReference type="ChEBI" id="CHEBI:18420"/>
    </cofactor>
</comment>
<keyword evidence="10 17" id="KW-0520">NAD</keyword>
<dbReference type="GO" id="GO:0052855">
    <property type="term" value="F:ADP-dependent NAD(P)H-hydrate dehydratase activity"/>
    <property type="evidence" value="ECO:0007669"/>
    <property type="project" value="UniProtKB-UniRule"/>
</dbReference>
<evidence type="ECO:0000313" key="23">
    <source>
        <dbReference type="EMBL" id="TKV67756.1"/>
    </source>
</evidence>
<evidence type="ECO:0000256" key="8">
    <source>
        <dbReference type="ARBA" id="ARBA00022857"/>
    </source>
</evidence>
<dbReference type="PIRSF" id="PIRSF017184">
    <property type="entry name" value="Nnr"/>
    <property type="match status" value="1"/>
</dbReference>
<keyword evidence="6 17" id="KW-0547">Nucleotide-binding</keyword>
<dbReference type="RefSeq" id="WP_137435168.1">
    <property type="nucleotide sequence ID" value="NZ_JANRHC010000001.1"/>
</dbReference>
<comment type="catalytic activity">
    <reaction evidence="1 18 19">
        <text>(6R)-NADHX = (6S)-NADHX</text>
        <dbReference type="Rhea" id="RHEA:32215"/>
        <dbReference type="ChEBI" id="CHEBI:64074"/>
        <dbReference type="ChEBI" id="CHEBI:64075"/>
        <dbReference type="EC" id="5.1.99.6"/>
    </reaction>
</comment>
<dbReference type="GO" id="GO:0046872">
    <property type="term" value="F:metal ion binding"/>
    <property type="evidence" value="ECO:0007669"/>
    <property type="project" value="UniProtKB-UniRule"/>
</dbReference>
<comment type="catalytic activity">
    <reaction evidence="15 17 19">
        <text>(6S)-NADHX + ADP = AMP + phosphate + NADH + H(+)</text>
        <dbReference type="Rhea" id="RHEA:32223"/>
        <dbReference type="ChEBI" id="CHEBI:15378"/>
        <dbReference type="ChEBI" id="CHEBI:43474"/>
        <dbReference type="ChEBI" id="CHEBI:57945"/>
        <dbReference type="ChEBI" id="CHEBI:64074"/>
        <dbReference type="ChEBI" id="CHEBI:456215"/>
        <dbReference type="ChEBI" id="CHEBI:456216"/>
        <dbReference type="EC" id="4.2.1.136"/>
    </reaction>
</comment>
<feature type="domain" description="YjeF N-terminal" evidence="22">
    <location>
        <begin position="19"/>
        <end position="228"/>
    </location>
</feature>
<dbReference type="NCBIfam" id="TIGR00196">
    <property type="entry name" value="yjeF_cterm"/>
    <property type="match status" value="1"/>
</dbReference>
<reference evidence="23 24" key="1">
    <citation type="submission" date="2019-05" db="EMBL/GenBank/DDBJ databases">
        <title>Marinobacter panjinensis sp. nov., a moderately halophilic bacterium isolated from sea tidal flat environment.</title>
        <authorList>
            <person name="Yang W."/>
            <person name="An M."/>
            <person name="He W."/>
            <person name="Luo X."/>
            <person name="Zhu L."/>
            <person name="Chen G."/>
            <person name="Zhang Y."/>
            <person name="Wang Y."/>
        </authorList>
    </citation>
    <scope>NUCLEOTIDE SEQUENCE [LARGE SCALE GENOMIC DNA]</scope>
    <source>
        <strain evidence="23 24">PJ-16</strain>
    </source>
</reference>
<comment type="similarity">
    <text evidence="18">Belongs to the NnrE/AIBP family.</text>
</comment>
<evidence type="ECO:0000256" key="3">
    <source>
        <dbReference type="ARBA" id="ARBA00006001"/>
    </source>
</evidence>
<evidence type="ECO:0000256" key="9">
    <source>
        <dbReference type="ARBA" id="ARBA00022958"/>
    </source>
</evidence>
<dbReference type="GO" id="GO:0005524">
    <property type="term" value="F:ATP binding"/>
    <property type="evidence" value="ECO:0007669"/>
    <property type="project" value="UniProtKB-UniRule"/>
</dbReference>
<keyword evidence="13" id="KW-0511">Multifunctional enzyme</keyword>
<comment type="catalytic activity">
    <reaction evidence="2 18 19">
        <text>(6R)-NADPHX = (6S)-NADPHX</text>
        <dbReference type="Rhea" id="RHEA:32227"/>
        <dbReference type="ChEBI" id="CHEBI:64076"/>
        <dbReference type="ChEBI" id="CHEBI:64077"/>
        <dbReference type="EC" id="5.1.99.6"/>
    </reaction>
</comment>
<evidence type="ECO:0000256" key="18">
    <source>
        <dbReference type="HAMAP-Rule" id="MF_01966"/>
    </source>
</evidence>
<comment type="caution">
    <text evidence="23">The sequence shown here is derived from an EMBL/GenBank/DDBJ whole genome shotgun (WGS) entry which is preliminary data.</text>
</comment>
<evidence type="ECO:0000256" key="20">
    <source>
        <dbReference type="SAM" id="MobiDB-lite"/>
    </source>
</evidence>
<evidence type="ECO:0000256" key="13">
    <source>
        <dbReference type="ARBA" id="ARBA00023268"/>
    </source>
</evidence>
<dbReference type="HAMAP" id="MF_01965">
    <property type="entry name" value="NADHX_dehydratase"/>
    <property type="match status" value="1"/>
</dbReference>
<dbReference type="OrthoDB" id="9806925at2"/>
<feature type="binding site" evidence="18">
    <location>
        <position position="68"/>
    </location>
    <ligand>
        <name>K(+)</name>
        <dbReference type="ChEBI" id="CHEBI:29103"/>
    </ligand>
</feature>
<gene>
    <name evidence="18" type="primary">nnrE</name>
    <name evidence="17" type="synonym">nnrD</name>
    <name evidence="23" type="ORF">FDP08_06465</name>
</gene>
<dbReference type="EC" id="5.1.99.6" evidence="19"/>
<feature type="binding site" evidence="17">
    <location>
        <position position="448"/>
    </location>
    <ligand>
        <name>AMP</name>
        <dbReference type="ChEBI" id="CHEBI:456215"/>
    </ligand>
</feature>
<feature type="binding site" evidence="17">
    <location>
        <position position="335"/>
    </location>
    <ligand>
        <name>(6S)-NADPHX</name>
        <dbReference type="ChEBI" id="CHEBI:64076"/>
    </ligand>
</feature>
<evidence type="ECO:0000256" key="11">
    <source>
        <dbReference type="ARBA" id="ARBA00023235"/>
    </source>
</evidence>
<keyword evidence="9 18" id="KW-0630">Potassium</keyword>
<evidence type="ECO:0000256" key="2">
    <source>
        <dbReference type="ARBA" id="ARBA00000909"/>
    </source>
</evidence>
<dbReference type="NCBIfam" id="TIGR00197">
    <property type="entry name" value="yjeF_nterm"/>
    <property type="match status" value="1"/>
</dbReference>
<evidence type="ECO:0000256" key="10">
    <source>
        <dbReference type="ARBA" id="ARBA00023027"/>
    </source>
</evidence>
<dbReference type="SUPFAM" id="SSF64153">
    <property type="entry name" value="YjeF N-terminal domain-like"/>
    <property type="match status" value="1"/>
</dbReference>
<comment type="function">
    <text evidence="17">Catalyzes the dehydration of the S-form of NAD(P)HX at the expense of ADP, which is converted to AMP. Together with NAD(P)HX epimerase, which catalyzes the epimerization of the S- and R-forms, the enzyme allows the repair of both epimers of NAD(P)HX, a damaged form of NAD(P)H that is a result of enzymatic or heat-dependent hydration.</text>
</comment>
<dbReference type="PROSITE" id="PS51385">
    <property type="entry name" value="YJEF_N"/>
    <property type="match status" value="1"/>
</dbReference>
<feature type="binding site" evidence="17">
    <location>
        <position position="274"/>
    </location>
    <ligand>
        <name>(6S)-NADPHX</name>
        <dbReference type="ChEBI" id="CHEBI:64076"/>
    </ligand>
</feature>
<evidence type="ECO:0000256" key="14">
    <source>
        <dbReference type="ARBA" id="ARBA00025153"/>
    </source>
</evidence>
<dbReference type="InterPro" id="IPR004443">
    <property type="entry name" value="YjeF_N_dom"/>
</dbReference>
<dbReference type="EC" id="4.2.1.136" evidence="19"/>
<keyword evidence="24" id="KW-1185">Reference proteome</keyword>
<comment type="function">
    <text evidence="14 19">Bifunctional enzyme that catalyzes the epimerization of the S- and R-forms of NAD(P)HX and the dehydration of the S-form of NAD(P)HX at the expense of ADP, which is converted to AMP. This allows the repair of both epimers of NAD(P)HX, a damaged form of NAD(P)H that is a result of enzymatic or heat-dependent hydration.</text>
</comment>
<keyword evidence="8 17" id="KW-0521">NADP</keyword>
<feature type="binding site" evidence="18">
    <location>
        <position position="138"/>
    </location>
    <ligand>
        <name>K(+)</name>
        <dbReference type="ChEBI" id="CHEBI:29103"/>
    </ligand>
</feature>
<keyword evidence="11 18" id="KW-0413">Isomerase</keyword>
<dbReference type="Proteomes" id="UP000308488">
    <property type="component" value="Unassembled WGS sequence"/>
</dbReference>
<comment type="subunit">
    <text evidence="17">Homotetramer.</text>
</comment>
<comment type="cofactor">
    <cofactor evidence="18 19">
        <name>K(+)</name>
        <dbReference type="ChEBI" id="CHEBI:29103"/>
    </cofactor>
    <text evidence="18 19">Binds 1 potassium ion per subunit.</text>
</comment>
<dbReference type="PROSITE" id="PS51383">
    <property type="entry name" value="YJEF_C_3"/>
    <property type="match status" value="1"/>
</dbReference>
<comment type="similarity">
    <text evidence="4 19">In the C-terminal section; belongs to the NnrD/CARKD family.</text>
</comment>
<evidence type="ECO:0000256" key="5">
    <source>
        <dbReference type="ARBA" id="ARBA00022723"/>
    </source>
</evidence>
<dbReference type="GO" id="GO:0052856">
    <property type="term" value="F:NAD(P)HX epimerase activity"/>
    <property type="evidence" value="ECO:0007669"/>
    <property type="project" value="UniProtKB-UniRule"/>
</dbReference>
<dbReference type="AlphaFoldDB" id="A0A4U6R619"/>
<dbReference type="Gene3D" id="3.40.1190.20">
    <property type="match status" value="1"/>
</dbReference>
<evidence type="ECO:0000256" key="12">
    <source>
        <dbReference type="ARBA" id="ARBA00023239"/>
    </source>
</evidence>
<feature type="binding site" evidence="17">
    <location>
        <position position="449"/>
    </location>
    <ligand>
        <name>(6S)-NADPHX</name>
        <dbReference type="ChEBI" id="CHEBI:64076"/>
    </ligand>
</feature>
<feature type="region of interest" description="Disordered" evidence="20">
    <location>
        <begin position="509"/>
        <end position="528"/>
    </location>
</feature>
<evidence type="ECO:0000256" key="15">
    <source>
        <dbReference type="ARBA" id="ARBA00048238"/>
    </source>
</evidence>
<feature type="binding site" evidence="17">
    <location>
        <position position="382"/>
    </location>
    <ligand>
        <name>(6S)-NADPHX</name>
        <dbReference type="ChEBI" id="CHEBI:64076"/>
    </ligand>
</feature>
<evidence type="ECO:0000259" key="21">
    <source>
        <dbReference type="PROSITE" id="PS51383"/>
    </source>
</evidence>
<evidence type="ECO:0000313" key="24">
    <source>
        <dbReference type="Proteomes" id="UP000308488"/>
    </source>
</evidence>
<dbReference type="SUPFAM" id="SSF53613">
    <property type="entry name" value="Ribokinase-like"/>
    <property type="match status" value="1"/>
</dbReference>
<feature type="binding site" evidence="17">
    <location>
        <begin position="419"/>
        <end position="423"/>
    </location>
    <ligand>
        <name>AMP</name>
        <dbReference type="ChEBI" id="CHEBI:456215"/>
    </ligand>
</feature>
<comment type="catalytic activity">
    <reaction evidence="16 17 19">
        <text>(6S)-NADPHX + ADP = AMP + phosphate + NADPH + H(+)</text>
        <dbReference type="Rhea" id="RHEA:32235"/>
        <dbReference type="ChEBI" id="CHEBI:15378"/>
        <dbReference type="ChEBI" id="CHEBI:43474"/>
        <dbReference type="ChEBI" id="CHEBI:57783"/>
        <dbReference type="ChEBI" id="CHEBI:64076"/>
        <dbReference type="ChEBI" id="CHEBI:456215"/>
        <dbReference type="ChEBI" id="CHEBI:456216"/>
        <dbReference type="EC" id="4.2.1.136"/>
    </reaction>
</comment>
<comment type="function">
    <text evidence="18">Catalyzes the epimerization of the S- and R-forms of NAD(P)HX, a damaged form of NAD(P)H that is a result of enzymatic or heat-dependent hydration. This is a prerequisite for the S-specific NAD(P)H-hydrate dehydratase to allow the repair of both epimers of NAD(P)HX.</text>
</comment>
<keyword evidence="12 17" id="KW-0456">Lyase</keyword>
<sequence>MPLSGEHSLPEDLYSADAVREIDRYVIDQQGVDGFELMQAAAASAFRRLVRYWPEPGRILVLCGAGNNGGDGYLVAANAVRHGLNVDCLAVAPTEKLSGDARKAWKKAVEDGVHVREMTDVADSEISEQFVSAGLIVDAMLGTGVSGAPREPFASMIGQCNQAAAPVLAIDLPSGLNATTGTVAGEAVRAAATVTFIGLKAGLFTGQGPECAGDVAFESLDTDDWATESGQRPLARRVDWAGIRKAIPRRPRAAHKGSFGHVLIVAGDRGFGGAGLMAAEAASRSGAGMVTLATRPEYVAPALARCPSVMVQGLIHGSELPPLISAADVIVCGPGIGQGAWGQQMLQQVVASGKPRVLDADALNLMASRVAQPADNHILTPHPGEAARLLECGVADIENDRVRAAEKLHQLFGGVVLLKGAGTVVASGSGVPDVVSGSNPGMATGGMGDVLSGILGSLYAQLEDPHLSASAAAALHLAAANRATETRGYMGLLPMDVIEALPQVLMESERKSAGRQGVRGLADGRAEE</sequence>
<comment type="caution">
    <text evidence="18">Lacks conserved residue(s) required for the propagation of feature annotation.</text>
</comment>
<proteinExistence type="inferred from homology"/>
<comment type="similarity">
    <text evidence="17">Belongs to the NnrD/CARKD family.</text>
</comment>
<dbReference type="InterPro" id="IPR036652">
    <property type="entry name" value="YjeF_N_dom_sf"/>
</dbReference>
<dbReference type="GO" id="GO:0110051">
    <property type="term" value="P:metabolite repair"/>
    <property type="evidence" value="ECO:0007669"/>
    <property type="project" value="TreeGrafter"/>
</dbReference>
<dbReference type="PANTHER" id="PTHR12592">
    <property type="entry name" value="ATP-DEPENDENT (S)-NAD(P)H-HYDRATE DEHYDRATASE FAMILY MEMBER"/>
    <property type="match status" value="1"/>
</dbReference>
<dbReference type="Pfam" id="PF03853">
    <property type="entry name" value="YjeF_N"/>
    <property type="match status" value="1"/>
</dbReference>
<accession>A0A4U6R619</accession>
<dbReference type="InterPro" id="IPR000631">
    <property type="entry name" value="CARKD"/>
</dbReference>
<feature type="binding site" evidence="18">
    <location>
        <position position="174"/>
    </location>
    <ligand>
        <name>K(+)</name>
        <dbReference type="ChEBI" id="CHEBI:29103"/>
    </ligand>
</feature>
<organism evidence="23 24">
    <name type="scientific">Marinobacter panjinensis</name>
    <dbReference type="NCBI Taxonomy" id="2576384"/>
    <lineage>
        <taxon>Bacteria</taxon>
        <taxon>Pseudomonadati</taxon>
        <taxon>Pseudomonadota</taxon>
        <taxon>Gammaproteobacteria</taxon>
        <taxon>Pseudomonadales</taxon>
        <taxon>Marinobacteraceae</taxon>
        <taxon>Marinobacter</taxon>
    </lineage>
</organism>
<evidence type="ECO:0000256" key="4">
    <source>
        <dbReference type="ARBA" id="ARBA00009524"/>
    </source>
</evidence>
<evidence type="ECO:0000256" key="16">
    <source>
        <dbReference type="ARBA" id="ARBA00049209"/>
    </source>
</evidence>
<evidence type="ECO:0000256" key="17">
    <source>
        <dbReference type="HAMAP-Rule" id="MF_01965"/>
    </source>
</evidence>
<protein>
    <recommendedName>
        <fullName evidence="19">Bifunctional NAD(P)H-hydrate repair enzyme</fullName>
    </recommendedName>
    <alternativeName>
        <fullName evidence="19">Nicotinamide nucleotide repair protein</fullName>
    </alternativeName>
    <domain>
        <recommendedName>
            <fullName evidence="19">ADP-dependent (S)-NAD(P)H-hydrate dehydratase</fullName>
            <ecNumber evidence="19">4.2.1.136</ecNumber>
        </recommendedName>
        <alternativeName>
            <fullName evidence="19">ADP-dependent NAD(P)HX dehydratase</fullName>
        </alternativeName>
    </domain>
    <domain>
        <recommendedName>
            <fullName evidence="19">NAD(P)H-hydrate epimerase</fullName>
            <ecNumber evidence="19">5.1.99.6</ecNumber>
        </recommendedName>
    </domain>
</protein>
<name>A0A4U6R619_9GAMM</name>
<evidence type="ECO:0000256" key="6">
    <source>
        <dbReference type="ARBA" id="ARBA00022741"/>
    </source>
</evidence>